<dbReference type="HOGENOM" id="CLU_133088_0_1_9"/>
<evidence type="ECO:0000313" key="1">
    <source>
        <dbReference type="EMBL" id="ADL52275.1"/>
    </source>
</evidence>
<dbReference type="RefSeq" id="WP_010075534.1">
    <property type="nucleotide sequence ID" value="NC_014393.1"/>
</dbReference>
<proteinExistence type="predicted"/>
<evidence type="ECO:0000313" key="2">
    <source>
        <dbReference type="Proteomes" id="UP000002730"/>
    </source>
</evidence>
<dbReference type="Proteomes" id="UP000002730">
    <property type="component" value="Chromosome"/>
</dbReference>
<dbReference type="eggNOG" id="COG3339">
    <property type="taxonomic scope" value="Bacteria"/>
</dbReference>
<evidence type="ECO:0008006" key="3">
    <source>
        <dbReference type="Google" id="ProtNLM"/>
    </source>
</evidence>
<accession>D9SQR9</accession>
<dbReference type="AlphaFoldDB" id="D9SQR9"/>
<organism evidence="1 2">
    <name type="scientific">Clostridium cellulovorans (strain ATCC 35296 / DSM 3052 / OCM 3 / 743B)</name>
    <dbReference type="NCBI Taxonomy" id="573061"/>
    <lineage>
        <taxon>Bacteria</taxon>
        <taxon>Bacillati</taxon>
        <taxon>Bacillota</taxon>
        <taxon>Clostridia</taxon>
        <taxon>Eubacteriales</taxon>
        <taxon>Clostridiaceae</taxon>
        <taxon>Clostridium</taxon>
    </lineage>
</organism>
<protein>
    <recommendedName>
        <fullName evidence="3">DUF1232 domain-containing protein</fullName>
    </recommendedName>
</protein>
<dbReference type="OrthoDB" id="9793277at2"/>
<keyword evidence="2" id="KW-1185">Reference proteome</keyword>
<dbReference type="KEGG" id="ccb:Clocel_2563"/>
<reference evidence="1 2" key="1">
    <citation type="submission" date="2010-08" db="EMBL/GenBank/DDBJ databases">
        <title>Complete sequence of Clostridium cellulovorans 743B.</title>
        <authorList>
            <consortium name="US DOE Joint Genome Institute"/>
            <person name="Lucas S."/>
            <person name="Copeland A."/>
            <person name="Lapidus A."/>
            <person name="Cheng J.-F."/>
            <person name="Bruce D."/>
            <person name="Goodwin L."/>
            <person name="Pitluck S."/>
            <person name="Chertkov O."/>
            <person name="Detter J.C."/>
            <person name="Han C."/>
            <person name="Tapia R."/>
            <person name="Land M."/>
            <person name="Hauser L."/>
            <person name="Chang Y.-J."/>
            <person name="Jeffries C."/>
            <person name="Kyrpides N."/>
            <person name="Ivanova N."/>
            <person name="Mikhailova N."/>
            <person name="Hemme C.L."/>
            <person name="Woyke T."/>
        </authorList>
    </citation>
    <scope>NUCLEOTIDE SEQUENCE [LARGE SCALE GENOMIC DNA]</scope>
    <source>
        <strain evidence="2">ATCC 35296 / DSM 3052 / OCM 3 / 743B</strain>
    </source>
</reference>
<name>D9SQR9_CLOC7</name>
<gene>
    <name evidence="1" type="ordered locus">Clocel_2563</name>
</gene>
<sequence>MEEMKTLDSTQYSKVCSEKVFLSKVIKNAEMSGVKATYARLILFNTLQKPFTPKWAKTIIINALGDFATSISKNPNTFPVPGSIDDLRTLALALVAVDMFIDTEVKQKSKLKLKEEFQEYDESLIEDIDNRI</sequence>
<dbReference type="EMBL" id="CP002160">
    <property type="protein sequence ID" value="ADL52275.1"/>
    <property type="molecule type" value="Genomic_DNA"/>
</dbReference>